<name>A0A1A9UED0_GLOAU</name>
<accession>A0A1A9UED0</accession>
<protein>
    <recommendedName>
        <fullName evidence="3">PiggyBac transposable element-derived protein domain-containing protein</fullName>
    </recommendedName>
</protein>
<dbReference type="Proteomes" id="UP000078200">
    <property type="component" value="Unassembled WGS sequence"/>
</dbReference>
<evidence type="ECO:0000313" key="1">
    <source>
        <dbReference type="EnsemblMetazoa" id="GAUT001991-PA"/>
    </source>
</evidence>
<dbReference type="VEuPathDB" id="VectorBase:GAUT001991"/>
<reference evidence="1" key="1">
    <citation type="submission" date="2020-05" db="UniProtKB">
        <authorList>
            <consortium name="EnsemblMetazoa"/>
        </authorList>
    </citation>
    <scope>IDENTIFICATION</scope>
    <source>
        <strain evidence="1">TTRI</strain>
    </source>
</reference>
<evidence type="ECO:0000313" key="2">
    <source>
        <dbReference type="Proteomes" id="UP000078200"/>
    </source>
</evidence>
<sequence>MQLFPGNDLFELFTTETNRHHIRVSNKYKKYKIAKWTDVTIQEMKQFMGSLILLGQIREGTFNPPITRHFYDAVSLQRGSQNVENFLQRGTPTTQCSRICFN</sequence>
<dbReference type="AlphaFoldDB" id="A0A1A9UED0"/>
<dbReference type="EnsemblMetazoa" id="GAUT001991-RA">
    <property type="protein sequence ID" value="GAUT001991-PA"/>
    <property type="gene ID" value="GAUT001991"/>
</dbReference>
<organism evidence="1 2">
    <name type="scientific">Glossina austeni</name>
    <name type="common">Savannah tsetse fly</name>
    <dbReference type="NCBI Taxonomy" id="7395"/>
    <lineage>
        <taxon>Eukaryota</taxon>
        <taxon>Metazoa</taxon>
        <taxon>Ecdysozoa</taxon>
        <taxon>Arthropoda</taxon>
        <taxon>Hexapoda</taxon>
        <taxon>Insecta</taxon>
        <taxon>Pterygota</taxon>
        <taxon>Neoptera</taxon>
        <taxon>Endopterygota</taxon>
        <taxon>Diptera</taxon>
        <taxon>Brachycera</taxon>
        <taxon>Muscomorpha</taxon>
        <taxon>Hippoboscoidea</taxon>
        <taxon>Glossinidae</taxon>
        <taxon>Glossina</taxon>
    </lineage>
</organism>
<evidence type="ECO:0008006" key="3">
    <source>
        <dbReference type="Google" id="ProtNLM"/>
    </source>
</evidence>
<keyword evidence="2" id="KW-1185">Reference proteome</keyword>
<proteinExistence type="predicted"/>